<keyword evidence="4" id="KW-1185">Reference proteome</keyword>
<feature type="compositionally biased region" description="Low complexity" evidence="1">
    <location>
        <begin position="37"/>
        <end position="73"/>
    </location>
</feature>
<dbReference type="RefSeq" id="WP_193348740.1">
    <property type="nucleotide sequence ID" value="NZ_CBCSIP010000048.1"/>
</dbReference>
<dbReference type="Proteomes" id="UP001516472">
    <property type="component" value="Unassembled WGS sequence"/>
</dbReference>
<feature type="region of interest" description="Disordered" evidence="1">
    <location>
        <begin position="28"/>
        <end position="92"/>
    </location>
</feature>
<dbReference type="PROSITE" id="PS51257">
    <property type="entry name" value="PROKAR_LIPOPROTEIN"/>
    <property type="match status" value="1"/>
</dbReference>
<evidence type="ECO:0000313" key="4">
    <source>
        <dbReference type="Proteomes" id="UP001516472"/>
    </source>
</evidence>
<protein>
    <submittedName>
        <fullName evidence="3">Uncharacterized protein</fullName>
    </submittedName>
</protein>
<evidence type="ECO:0000313" key="3">
    <source>
        <dbReference type="EMBL" id="MBE4749364.1"/>
    </source>
</evidence>
<feature type="chain" id="PRO_5046620567" evidence="2">
    <location>
        <begin position="26"/>
        <end position="253"/>
    </location>
</feature>
<name>A0ABR9PNC4_9BACT</name>
<evidence type="ECO:0000256" key="1">
    <source>
        <dbReference type="SAM" id="MobiDB-lite"/>
    </source>
</evidence>
<comment type="caution">
    <text evidence="3">The sequence shown here is derived from an EMBL/GenBank/DDBJ whole genome shotgun (WGS) entry which is preliminary data.</text>
</comment>
<organism evidence="3 4">
    <name type="scientific">Corallococcus soli</name>
    <dbReference type="NCBI Taxonomy" id="2710757"/>
    <lineage>
        <taxon>Bacteria</taxon>
        <taxon>Pseudomonadati</taxon>
        <taxon>Myxococcota</taxon>
        <taxon>Myxococcia</taxon>
        <taxon>Myxococcales</taxon>
        <taxon>Cystobacterineae</taxon>
        <taxon>Myxococcaceae</taxon>
        <taxon>Corallococcus</taxon>
    </lineage>
</organism>
<keyword evidence="2" id="KW-0732">Signal</keyword>
<sequence>MNRNKRFAWTWAAAGVFAVAGLIGACDPEETDKPTPTADAGTQADAGSTADAGGNTDAGGTTDAGSTTDAGTQVDAGTDAGTETDAGVDAGPQSAFPLAVDGNWAPSGYMGDGDGITTEPTCHTPRPGAGLGACHKFTLTKKAQGWGGVYWHFPEGNWGDKEGFAVPAGAKSVSFYAWGAEGGEAIGFFVGNGQKTLDKFKIETGDIVLNAVPTRYTIDISIINYGNVSGGFGWSAAGKDVPVVFFLDDIQWH</sequence>
<reference evidence="3 4" key="1">
    <citation type="submission" date="2020-02" db="EMBL/GenBank/DDBJ databases">
        <authorList>
            <person name="Babadi Z.K."/>
            <person name="Risdian C."/>
            <person name="Ebrahimipour G.H."/>
            <person name="Wink J."/>
        </authorList>
    </citation>
    <scope>NUCLEOTIDE SEQUENCE [LARGE SCALE GENOMIC DNA]</scope>
    <source>
        <strain evidence="3 4">ZKHCc1 1396</strain>
    </source>
</reference>
<feature type="signal peptide" evidence="2">
    <location>
        <begin position="1"/>
        <end position="25"/>
    </location>
</feature>
<dbReference type="EMBL" id="JAAIYO010000003">
    <property type="protein sequence ID" value="MBE4749364.1"/>
    <property type="molecule type" value="Genomic_DNA"/>
</dbReference>
<gene>
    <name evidence="3" type="ORF">G4177_14445</name>
</gene>
<accession>A0ABR9PNC4</accession>
<evidence type="ECO:0000256" key="2">
    <source>
        <dbReference type="SAM" id="SignalP"/>
    </source>
</evidence>
<proteinExistence type="predicted"/>